<protein>
    <submittedName>
        <fullName evidence="1">DNA transfer protein</fullName>
    </submittedName>
</protein>
<gene>
    <name evidence="1" type="ORF">OFN31_28105</name>
</gene>
<evidence type="ECO:0000313" key="1">
    <source>
        <dbReference type="EMBL" id="MCV5625511.1"/>
    </source>
</evidence>
<reference evidence="1" key="1">
    <citation type="submission" date="2023-06" db="EMBL/GenBank/DDBJ databases">
        <title>Deciphering the underlying mechanisms mediating the transmission of blaNDM gene from human to animals in China.</title>
        <authorList>
            <person name="Chen K."/>
            <person name="Chen S."/>
        </authorList>
    </citation>
    <scope>NUCLEOTIDE SEQUENCE</scope>
    <source>
        <strain evidence="1">1199</strain>
    </source>
</reference>
<accession>A0AAP3ELE5</accession>
<dbReference type="AlphaFoldDB" id="A0AAP3ELE5"/>
<comment type="caution">
    <text evidence="1">The sequence shown here is derived from an EMBL/GenBank/DDBJ whole genome shotgun (WGS) entry which is preliminary data.</text>
</comment>
<dbReference type="InterPro" id="IPR057916">
    <property type="entry name" value="P22_gp7"/>
</dbReference>
<evidence type="ECO:0000313" key="2">
    <source>
        <dbReference type="Proteomes" id="UP001208624"/>
    </source>
</evidence>
<proteinExistence type="predicted"/>
<dbReference type="EMBL" id="JAOVKC010000523">
    <property type="protein sequence ID" value="MCV5625511.1"/>
    <property type="molecule type" value="Genomic_DNA"/>
</dbReference>
<sequence>MLITHIAHKHLNRAVYEKGGDGGASKAQAKAQQQAIDLQREQWNTVMNNLKPYAEVGLPALQQ</sequence>
<dbReference type="Pfam" id="PF25688">
    <property type="entry name" value="P22_gp7"/>
    <property type="match status" value="1"/>
</dbReference>
<feature type="non-terminal residue" evidence="1">
    <location>
        <position position="63"/>
    </location>
</feature>
<name>A0AAP3ELE5_ECOLX</name>
<organism evidence="1 2">
    <name type="scientific">Escherichia coli</name>
    <dbReference type="NCBI Taxonomy" id="562"/>
    <lineage>
        <taxon>Bacteria</taxon>
        <taxon>Pseudomonadati</taxon>
        <taxon>Pseudomonadota</taxon>
        <taxon>Gammaproteobacteria</taxon>
        <taxon>Enterobacterales</taxon>
        <taxon>Enterobacteriaceae</taxon>
        <taxon>Escherichia</taxon>
    </lineage>
</organism>
<dbReference type="Proteomes" id="UP001208624">
    <property type="component" value="Unassembled WGS sequence"/>
</dbReference>